<dbReference type="Proteomes" id="UP000559027">
    <property type="component" value="Unassembled WGS sequence"/>
</dbReference>
<reference evidence="3 4" key="1">
    <citation type="journal article" date="2020" name="ISME J.">
        <title>Uncovering the hidden diversity of litter-decomposition mechanisms in mushroom-forming fungi.</title>
        <authorList>
            <person name="Floudas D."/>
            <person name="Bentzer J."/>
            <person name="Ahren D."/>
            <person name="Johansson T."/>
            <person name="Persson P."/>
            <person name="Tunlid A."/>
        </authorList>
    </citation>
    <scope>NUCLEOTIDE SEQUENCE [LARGE SCALE GENOMIC DNA]</scope>
    <source>
        <strain evidence="3 4">CBS 146.42</strain>
    </source>
</reference>
<keyword evidence="4" id="KW-1185">Reference proteome</keyword>
<keyword evidence="2" id="KW-0732">Signal</keyword>
<feature type="compositionally biased region" description="Polar residues" evidence="1">
    <location>
        <begin position="137"/>
        <end position="155"/>
    </location>
</feature>
<protein>
    <submittedName>
        <fullName evidence="3">Uncharacterized protein</fullName>
    </submittedName>
</protein>
<comment type="caution">
    <text evidence="3">The sequence shown here is derived from an EMBL/GenBank/DDBJ whole genome shotgun (WGS) entry which is preliminary data.</text>
</comment>
<proteinExistence type="predicted"/>
<gene>
    <name evidence="3" type="ORF">D9756_000892</name>
</gene>
<evidence type="ECO:0000256" key="1">
    <source>
        <dbReference type="SAM" id="MobiDB-lite"/>
    </source>
</evidence>
<feature type="region of interest" description="Disordered" evidence="1">
    <location>
        <begin position="122"/>
        <end position="179"/>
    </location>
</feature>
<name>A0A8H5GG99_9AGAR</name>
<dbReference type="OrthoDB" id="3054150at2759"/>
<dbReference type="AlphaFoldDB" id="A0A8H5GG99"/>
<evidence type="ECO:0000313" key="3">
    <source>
        <dbReference type="EMBL" id="KAF5364377.1"/>
    </source>
</evidence>
<accession>A0A8H5GG99</accession>
<feature type="chain" id="PRO_5034637956" evidence="2">
    <location>
        <begin position="16"/>
        <end position="205"/>
    </location>
</feature>
<feature type="signal peptide" evidence="2">
    <location>
        <begin position="1"/>
        <end position="15"/>
    </location>
</feature>
<evidence type="ECO:0000313" key="4">
    <source>
        <dbReference type="Proteomes" id="UP000559027"/>
    </source>
</evidence>
<sequence length="205" mass="21080">MLIISLLALVHFVSASSLLSVVHPNRALAVDNIGAIVARQSPTPTGTVPTACKADCDPVNAEVGQGCTPAQCCQASFVTQYFNCLKCVGGALNLTDFTPAQEVLDDLTVQCSSRGLTVPKLTLPGIDPNRPLPSAPATANQTPSSGQSTAATFPMTTLQPAATGTAPPQTTTTPSSAKAERFGAPHFSHVYASAVMLGSLIYLAL</sequence>
<evidence type="ECO:0000256" key="2">
    <source>
        <dbReference type="SAM" id="SignalP"/>
    </source>
</evidence>
<organism evidence="3 4">
    <name type="scientific">Leucocoprinus leucothites</name>
    <dbReference type="NCBI Taxonomy" id="201217"/>
    <lineage>
        <taxon>Eukaryota</taxon>
        <taxon>Fungi</taxon>
        <taxon>Dikarya</taxon>
        <taxon>Basidiomycota</taxon>
        <taxon>Agaricomycotina</taxon>
        <taxon>Agaricomycetes</taxon>
        <taxon>Agaricomycetidae</taxon>
        <taxon>Agaricales</taxon>
        <taxon>Agaricineae</taxon>
        <taxon>Agaricaceae</taxon>
        <taxon>Leucocoprinus</taxon>
    </lineage>
</organism>
<feature type="compositionally biased region" description="Low complexity" evidence="1">
    <location>
        <begin position="156"/>
        <end position="177"/>
    </location>
</feature>
<dbReference type="EMBL" id="JAACJO010000001">
    <property type="protein sequence ID" value="KAF5364377.1"/>
    <property type="molecule type" value="Genomic_DNA"/>
</dbReference>